<accession>A0A484ZFL6</accession>
<dbReference type="InterPro" id="IPR011990">
    <property type="entry name" value="TPR-like_helical_dom_sf"/>
</dbReference>
<dbReference type="AlphaFoldDB" id="A0A484ZFL6"/>
<dbReference type="Proteomes" id="UP000373449">
    <property type="component" value="Unassembled WGS sequence"/>
</dbReference>
<dbReference type="EMBL" id="CAADJA010000002">
    <property type="protein sequence ID" value="VFS46233.1"/>
    <property type="molecule type" value="Genomic_DNA"/>
</dbReference>
<sequence>MLLASDHFLNAQYQQAIDIWQSLLDSNNQK</sequence>
<name>A0A484ZFL6_9GAMM</name>
<proteinExistence type="predicted"/>
<dbReference type="Gene3D" id="1.25.40.10">
    <property type="entry name" value="Tetratricopeptide repeat domain"/>
    <property type="match status" value="1"/>
</dbReference>
<gene>
    <name evidence="1" type="ORF">NCTC12282_01124</name>
</gene>
<protein>
    <submittedName>
        <fullName evidence="1">Formate-dependent nitrite reductase complex subunit NrfG</fullName>
    </submittedName>
</protein>
<evidence type="ECO:0000313" key="2">
    <source>
        <dbReference type="Proteomes" id="UP000373449"/>
    </source>
</evidence>
<evidence type="ECO:0000313" key="1">
    <source>
        <dbReference type="EMBL" id="VFS46233.1"/>
    </source>
</evidence>
<organism evidence="1 2">
    <name type="scientific">Budvicia aquatica</name>
    <dbReference type="NCBI Taxonomy" id="82979"/>
    <lineage>
        <taxon>Bacteria</taxon>
        <taxon>Pseudomonadati</taxon>
        <taxon>Pseudomonadota</taxon>
        <taxon>Gammaproteobacteria</taxon>
        <taxon>Enterobacterales</taxon>
        <taxon>Budviciaceae</taxon>
        <taxon>Budvicia</taxon>
    </lineage>
</organism>
<reference evidence="1 2" key="1">
    <citation type="submission" date="2019-03" db="EMBL/GenBank/DDBJ databases">
        <authorList>
            <consortium name="Pathogen Informatics"/>
        </authorList>
    </citation>
    <scope>NUCLEOTIDE SEQUENCE [LARGE SCALE GENOMIC DNA]</scope>
    <source>
        <strain evidence="1 2">NCTC12282</strain>
    </source>
</reference>